<sequence length="225" mass="26113">MKRNYHLLLVDDHPIITAAYKKALQAVEKQHNHIKINIVEAHNLEQADYELQKFNSKRLLDIAFIDLKLPPCPRLDLLSGEDFALRVKDRFPTTKIIIATTFNHNFRIHSIFKSINPDGFLVKNDLTEKELIQCIEDVLEEVPYYSKTVRSSLRQYVANDLLLDQVDRQILYQLSLGIKTKDLSSLIPLSSAGIDRRKKHLKEVFETEYQDDKVLLEAARELGFI</sequence>
<dbReference type="EMBL" id="JAVHUL010000036">
    <property type="protein sequence ID" value="MDQ7918262.1"/>
    <property type="molecule type" value="Genomic_DNA"/>
</dbReference>
<dbReference type="PROSITE" id="PS50110">
    <property type="entry name" value="RESPONSE_REGULATORY"/>
    <property type="match status" value="1"/>
</dbReference>
<dbReference type="Gene3D" id="3.40.50.2300">
    <property type="match status" value="1"/>
</dbReference>
<proteinExistence type="predicted"/>
<organism evidence="3 4">
    <name type="scientific">Mesonia profundi</name>
    <dbReference type="NCBI Taxonomy" id="3070998"/>
    <lineage>
        <taxon>Bacteria</taxon>
        <taxon>Pseudomonadati</taxon>
        <taxon>Bacteroidota</taxon>
        <taxon>Flavobacteriia</taxon>
        <taxon>Flavobacteriales</taxon>
        <taxon>Flavobacteriaceae</taxon>
        <taxon>Mesonia</taxon>
    </lineage>
</organism>
<dbReference type="SUPFAM" id="SSF52172">
    <property type="entry name" value="CheY-like"/>
    <property type="match status" value="1"/>
</dbReference>
<feature type="domain" description="Response regulatory" evidence="2">
    <location>
        <begin position="6"/>
        <end position="138"/>
    </location>
</feature>
<keyword evidence="4" id="KW-1185">Reference proteome</keyword>
<comment type="caution">
    <text evidence="3">The sequence shown here is derived from an EMBL/GenBank/DDBJ whole genome shotgun (WGS) entry which is preliminary data.</text>
</comment>
<reference evidence="3 4" key="1">
    <citation type="submission" date="2023-08" db="EMBL/GenBank/DDBJ databases">
        <title>Mesonia sp. MT50, isolated from deep-sea sediment of the Mariana Trench.</title>
        <authorList>
            <person name="Fu H."/>
        </authorList>
    </citation>
    <scope>NUCLEOTIDE SEQUENCE [LARGE SCALE GENOMIC DNA]</scope>
    <source>
        <strain evidence="3 4">MT50</strain>
    </source>
</reference>
<feature type="modified residue" description="4-aspartylphosphate" evidence="1">
    <location>
        <position position="66"/>
    </location>
</feature>
<name>A0ABU1A3H6_9FLAO</name>
<gene>
    <name evidence="3" type="ORF">RBU60_11805</name>
</gene>
<dbReference type="InterPro" id="IPR011006">
    <property type="entry name" value="CheY-like_superfamily"/>
</dbReference>
<dbReference type="SMART" id="SM00448">
    <property type="entry name" value="REC"/>
    <property type="match status" value="1"/>
</dbReference>
<evidence type="ECO:0000313" key="3">
    <source>
        <dbReference type="EMBL" id="MDQ7918262.1"/>
    </source>
</evidence>
<dbReference type="InterPro" id="IPR001789">
    <property type="entry name" value="Sig_transdc_resp-reg_receiver"/>
</dbReference>
<dbReference type="RefSeq" id="WP_308865256.1">
    <property type="nucleotide sequence ID" value="NZ_JAVHUL010000036.1"/>
</dbReference>
<protein>
    <submittedName>
        <fullName evidence="3">Response regulator</fullName>
    </submittedName>
</protein>
<evidence type="ECO:0000256" key="1">
    <source>
        <dbReference type="PROSITE-ProRule" id="PRU00169"/>
    </source>
</evidence>
<evidence type="ECO:0000259" key="2">
    <source>
        <dbReference type="PROSITE" id="PS50110"/>
    </source>
</evidence>
<accession>A0ABU1A3H6</accession>
<evidence type="ECO:0000313" key="4">
    <source>
        <dbReference type="Proteomes" id="UP001230915"/>
    </source>
</evidence>
<keyword evidence="1" id="KW-0597">Phosphoprotein</keyword>
<dbReference type="Proteomes" id="UP001230915">
    <property type="component" value="Unassembled WGS sequence"/>
</dbReference>